<dbReference type="EMBL" id="FNHH01000009">
    <property type="protein sequence ID" value="SDM29094.1"/>
    <property type="molecule type" value="Genomic_DNA"/>
</dbReference>
<evidence type="ECO:0000313" key="1">
    <source>
        <dbReference type="EMBL" id="SDM29094.1"/>
    </source>
</evidence>
<dbReference type="AlphaFoldDB" id="A0A1G9S104"/>
<dbReference type="OrthoDB" id="676860at2"/>
<reference evidence="2" key="1">
    <citation type="submission" date="2016-10" db="EMBL/GenBank/DDBJ databases">
        <authorList>
            <person name="Varghese N."/>
            <person name="Submissions S."/>
        </authorList>
    </citation>
    <scope>NUCLEOTIDE SEQUENCE [LARGE SCALE GENOMIC DNA]</scope>
    <source>
        <strain evidence="2">DSM 24536</strain>
    </source>
</reference>
<dbReference type="RefSeq" id="WP_090703559.1">
    <property type="nucleotide sequence ID" value="NZ_FNHH01000009.1"/>
</dbReference>
<protein>
    <submittedName>
        <fullName evidence="1">Uncharacterized protein</fullName>
    </submittedName>
</protein>
<evidence type="ECO:0000313" key="2">
    <source>
        <dbReference type="Proteomes" id="UP000199226"/>
    </source>
</evidence>
<gene>
    <name evidence="1" type="ORF">SAMN05421813_10924</name>
</gene>
<name>A0A1G9S104_9SPHI</name>
<dbReference type="STRING" id="990371.SAMN05421813_10924"/>
<accession>A0A1G9S104</accession>
<organism evidence="1 2">
    <name type="scientific">Daejeonella rubra</name>
    <dbReference type="NCBI Taxonomy" id="990371"/>
    <lineage>
        <taxon>Bacteria</taxon>
        <taxon>Pseudomonadati</taxon>
        <taxon>Bacteroidota</taxon>
        <taxon>Sphingobacteriia</taxon>
        <taxon>Sphingobacteriales</taxon>
        <taxon>Sphingobacteriaceae</taxon>
        <taxon>Daejeonella</taxon>
    </lineage>
</organism>
<sequence>MVTVVDCSVRQSGEGKELAYLVVQGQPEFVKSLNSQRVYMTTRRAFVLTTFDKKTCKSLIGTKFPGSIKRIQCDEYEYTVPNSNEVIKLDFRYEYSDEAASMEEMVFESPN</sequence>
<keyword evidence="2" id="KW-1185">Reference proteome</keyword>
<dbReference type="Proteomes" id="UP000199226">
    <property type="component" value="Unassembled WGS sequence"/>
</dbReference>
<proteinExistence type="predicted"/>